<organism evidence="2 3">
    <name type="scientific">Bicyclus anynana</name>
    <name type="common">Squinting bush brown butterfly</name>
    <dbReference type="NCBI Taxonomy" id="110368"/>
    <lineage>
        <taxon>Eukaryota</taxon>
        <taxon>Metazoa</taxon>
        <taxon>Ecdysozoa</taxon>
        <taxon>Arthropoda</taxon>
        <taxon>Hexapoda</taxon>
        <taxon>Insecta</taxon>
        <taxon>Pterygota</taxon>
        <taxon>Neoptera</taxon>
        <taxon>Endopterygota</taxon>
        <taxon>Lepidoptera</taxon>
        <taxon>Glossata</taxon>
        <taxon>Ditrysia</taxon>
        <taxon>Papilionoidea</taxon>
        <taxon>Nymphalidae</taxon>
        <taxon>Satyrinae</taxon>
        <taxon>Satyrini</taxon>
        <taxon>Mycalesina</taxon>
        <taxon>Bicyclus</taxon>
    </lineage>
</organism>
<evidence type="ECO:0000256" key="1">
    <source>
        <dbReference type="SAM" id="Phobius"/>
    </source>
</evidence>
<accession>A0A6J1MY73</accession>
<protein>
    <submittedName>
        <fullName evidence="3">Uncharacterized protein LOC112045727</fullName>
    </submittedName>
</protein>
<gene>
    <name evidence="3" type="primary">LOC112045727</name>
</gene>
<dbReference type="RefSeq" id="XP_023937788.1">
    <property type="nucleotide sequence ID" value="XM_024082020.2"/>
</dbReference>
<sequence length="58" mass="6860">MAFLMMYPAIAILSLFVLMVIILILRFGSRWCKLRHTTFADKDVWNEDEAYEQKVSYA</sequence>
<dbReference type="KEGG" id="bany:112045727"/>
<dbReference type="GeneID" id="112045727"/>
<reference evidence="3" key="1">
    <citation type="submission" date="2025-08" db="UniProtKB">
        <authorList>
            <consortium name="RefSeq"/>
        </authorList>
    </citation>
    <scope>IDENTIFICATION</scope>
</reference>
<dbReference type="Proteomes" id="UP001652582">
    <property type="component" value="Chromosome Z"/>
</dbReference>
<keyword evidence="1" id="KW-1133">Transmembrane helix</keyword>
<keyword evidence="1" id="KW-0472">Membrane</keyword>
<dbReference type="CTD" id="14462836"/>
<keyword evidence="2" id="KW-1185">Reference proteome</keyword>
<keyword evidence="1" id="KW-0812">Transmembrane</keyword>
<proteinExistence type="predicted"/>
<evidence type="ECO:0000313" key="2">
    <source>
        <dbReference type="Proteomes" id="UP001652582"/>
    </source>
</evidence>
<dbReference type="OrthoDB" id="6683043at2759"/>
<feature type="transmembrane region" description="Helical" evidence="1">
    <location>
        <begin position="6"/>
        <end position="25"/>
    </location>
</feature>
<evidence type="ECO:0000313" key="3">
    <source>
        <dbReference type="RefSeq" id="XP_023937788.1"/>
    </source>
</evidence>
<name>A0A6J1MY73_BICAN</name>
<dbReference type="AlphaFoldDB" id="A0A6J1MY73"/>